<gene>
    <name evidence="1" type="ORF">Dfulv_34640</name>
</gene>
<dbReference type="Proteomes" id="UP001059617">
    <property type="component" value="Chromosome"/>
</dbReference>
<proteinExistence type="predicted"/>
<evidence type="ECO:0000313" key="2">
    <source>
        <dbReference type="Proteomes" id="UP001059617"/>
    </source>
</evidence>
<organism evidence="1 2">
    <name type="scientific">Dactylosporangium fulvum</name>
    <dbReference type="NCBI Taxonomy" id="53359"/>
    <lineage>
        <taxon>Bacteria</taxon>
        <taxon>Bacillati</taxon>
        <taxon>Actinomycetota</taxon>
        <taxon>Actinomycetes</taxon>
        <taxon>Micromonosporales</taxon>
        <taxon>Micromonosporaceae</taxon>
        <taxon>Dactylosporangium</taxon>
    </lineage>
</organism>
<dbReference type="RefSeq" id="WP_259858031.1">
    <property type="nucleotide sequence ID" value="NZ_BAAAST010000007.1"/>
</dbReference>
<dbReference type="EMBL" id="CP073720">
    <property type="protein sequence ID" value="UWP80273.1"/>
    <property type="molecule type" value="Genomic_DNA"/>
</dbReference>
<sequence length="52" mass="5791">MIGSDAGWARHPAGHDIRRGLAAWRQAHVIDYAPPCPAWLDALHGKTERPTY</sequence>
<evidence type="ECO:0000313" key="1">
    <source>
        <dbReference type="EMBL" id="UWP80273.1"/>
    </source>
</evidence>
<reference evidence="1" key="2">
    <citation type="submission" date="2022-09" db="EMBL/GenBank/DDBJ databases">
        <title>Biosynthetic gene clusters of Dactylosporangioum fulvum.</title>
        <authorList>
            <person name="Caradec T."/>
        </authorList>
    </citation>
    <scope>NUCLEOTIDE SEQUENCE</scope>
    <source>
        <strain evidence="1">NRRL B-16292</strain>
    </source>
</reference>
<protein>
    <recommendedName>
        <fullName evidence="3">Transposase</fullName>
    </recommendedName>
</protein>
<evidence type="ECO:0008006" key="3">
    <source>
        <dbReference type="Google" id="ProtNLM"/>
    </source>
</evidence>
<name>A0ABY5VR98_9ACTN</name>
<accession>A0ABY5VR98</accession>
<keyword evidence="2" id="KW-1185">Reference proteome</keyword>
<reference evidence="1" key="1">
    <citation type="submission" date="2021-04" db="EMBL/GenBank/DDBJ databases">
        <authorList>
            <person name="Hartkoorn R.C."/>
            <person name="Beaudoing E."/>
            <person name="Hot D."/>
        </authorList>
    </citation>
    <scope>NUCLEOTIDE SEQUENCE</scope>
    <source>
        <strain evidence="1">NRRL B-16292</strain>
    </source>
</reference>